<reference evidence="1 2" key="1">
    <citation type="journal article" date="2014" name="Genome Biol. Evol.">
        <title>The genome of the myxosporean Thelohanellus kitauei shows adaptations to nutrient acquisition within its fish host.</title>
        <authorList>
            <person name="Yang Y."/>
            <person name="Xiong J."/>
            <person name="Zhou Z."/>
            <person name="Huo F."/>
            <person name="Miao W."/>
            <person name="Ran C."/>
            <person name="Liu Y."/>
            <person name="Zhang J."/>
            <person name="Feng J."/>
            <person name="Wang M."/>
            <person name="Wang M."/>
            <person name="Wang L."/>
            <person name="Yao B."/>
        </authorList>
    </citation>
    <scope>NUCLEOTIDE SEQUENCE [LARGE SCALE GENOMIC DNA]</scope>
    <source>
        <strain evidence="1">Wuqing</strain>
    </source>
</reference>
<evidence type="ECO:0000313" key="1">
    <source>
        <dbReference type="EMBL" id="KII60515.1"/>
    </source>
</evidence>
<sequence length="129" mass="14859">MLPAFLGVKALDFYMNLEKPKSLGYKGLCQVLSENLKVDVEMIRLRPRKCTKLEKESFLAYSNRLKGLASSAYHKMDPRSRDVIILYYFIEGLPAGLRKEFHKGDNILTIDQAIKKCEKLELSEENEES</sequence>
<comment type="caution">
    <text evidence="1">The sequence shown here is derived from an EMBL/GenBank/DDBJ whole genome shotgun (WGS) entry which is preliminary data.</text>
</comment>
<dbReference type="EMBL" id="JWZT01005579">
    <property type="protein sequence ID" value="KII60515.1"/>
    <property type="molecule type" value="Genomic_DNA"/>
</dbReference>
<accession>A0A0C2M0H2</accession>
<protein>
    <submittedName>
        <fullName evidence="1">Uncharacterized protein</fullName>
    </submittedName>
</protein>
<keyword evidence="2" id="KW-1185">Reference proteome</keyword>
<dbReference type="AlphaFoldDB" id="A0A0C2M0H2"/>
<proteinExistence type="predicted"/>
<gene>
    <name evidence="1" type="ORF">RF11_05589</name>
</gene>
<evidence type="ECO:0000313" key="2">
    <source>
        <dbReference type="Proteomes" id="UP000031668"/>
    </source>
</evidence>
<organism evidence="1 2">
    <name type="scientific">Thelohanellus kitauei</name>
    <name type="common">Myxosporean</name>
    <dbReference type="NCBI Taxonomy" id="669202"/>
    <lineage>
        <taxon>Eukaryota</taxon>
        <taxon>Metazoa</taxon>
        <taxon>Cnidaria</taxon>
        <taxon>Myxozoa</taxon>
        <taxon>Myxosporea</taxon>
        <taxon>Bivalvulida</taxon>
        <taxon>Platysporina</taxon>
        <taxon>Myxobolidae</taxon>
        <taxon>Thelohanellus</taxon>
    </lineage>
</organism>
<dbReference type="Proteomes" id="UP000031668">
    <property type="component" value="Unassembled WGS sequence"/>
</dbReference>
<name>A0A0C2M0H2_THEKT</name>